<evidence type="ECO:0000313" key="3">
    <source>
        <dbReference type="Proteomes" id="UP000499080"/>
    </source>
</evidence>
<evidence type="ECO:0000256" key="1">
    <source>
        <dbReference type="SAM" id="MobiDB-lite"/>
    </source>
</evidence>
<proteinExistence type="predicted"/>
<sequence>MRSADLENLCLADFVAWYAKNQKRESKRDATEFSDGASENDVENLRDEVEEEDDNSNKDSYSKIDFARVLRYIYYEIEETLNYDRELVTLIHPFQ</sequence>
<name>A0A4Y2H0C8_ARAVE</name>
<dbReference type="AlphaFoldDB" id="A0A4Y2H0C8"/>
<dbReference type="Proteomes" id="UP000499080">
    <property type="component" value="Unassembled WGS sequence"/>
</dbReference>
<accession>A0A4Y2H0C8</accession>
<dbReference type="EMBL" id="BGPR01180001">
    <property type="protein sequence ID" value="GBM59520.1"/>
    <property type="molecule type" value="Genomic_DNA"/>
</dbReference>
<feature type="compositionally biased region" description="Acidic residues" evidence="1">
    <location>
        <begin position="38"/>
        <end position="54"/>
    </location>
</feature>
<comment type="caution">
    <text evidence="2">The sequence shown here is derived from an EMBL/GenBank/DDBJ whole genome shotgun (WGS) entry which is preliminary data.</text>
</comment>
<gene>
    <name evidence="2" type="ORF">AVEN_84764_1</name>
</gene>
<reference evidence="2 3" key="1">
    <citation type="journal article" date="2019" name="Sci. Rep.">
        <title>Orb-weaving spider Araneus ventricosus genome elucidates the spidroin gene catalogue.</title>
        <authorList>
            <person name="Kono N."/>
            <person name="Nakamura H."/>
            <person name="Ohtoshi R."/>
            <person name="Moran D.A.P."/>
            <person name="Shinohara A."/>
            <person name="Yoshida Y."/>
            <person name="Fujiwara M."/>
            <person name="Mori M."/>
            <person name="Tomita M."/>
            <person name="Arakawa K."/>
        </authorList>
    </citation>
    <scope>NUCLEOTIDE SEQUENCE [LARGE SCALE GENOMIC DNA]</scope>
</reference>
<organism evidence="2 3">
    <name type="scientific">Araneus ventricosus</name>
    <name type="common">Orbweaver spider</name>
    <name type="synonym">Epeira ventricosa</name>
    <dbReference type="NCBI Taxonomy" id="182803"/>
    <lineage>
        <taxon>Eukaryota</taxon>
        <taxon>Metazoa</taxon>
        <taxon>Ecdysozoa</taxon>
        <taxon>Arthropoda</taxon>
        <taxon>Chelicerata</taxon>
        <taxon>Arachnida</taxon>
        <taxon>Araneae</taxon>
        <taxon>Araneomorphae</taxon>
        <taxon>Entelegynae</taxon>
        <taxon>Araneoidea</taxon>
        <taxon>Araneidae</taxon>
        <taxon>Araneus</taxon>
    </lineage>
</organism>
<protein>
    <submittedName>
        <fullName evidence="2">Uncharacterized protein</fullName>
    </submittedName>
</protein>
<evidence type="ECO:0000313" key="2">
    <source>
        <dbReference type="EMBL" id="GBM59520.1"/>
    </source>
</evidence>
<feature type="compositionally biased region" description="Basic and acidic residues" evidence="1">
    <location>
        <begin position="22"/>
        <end position="31"/>
    </location>
</feature>
<keyword evidence="3" id="KW-1185">Reference proteome</keyword>
<feature type="region of interest" description="Disordered" evidence="1">
    <location>
        <begin position="22"/>
        <end position="59"/>
    </location>
</feature>